<dbReference type="PROSITE" id="PS00716">
    <property type="entry name" value="SIGMA70_2"/>
    <property type="match status" value="1"/>
</dbReference>
<dbReference type="RefSeq" id="WP_130919091.1">
    <property type="nucleotide sequence ID" value="NZ_JARWRF010000025.1"/>
</dbReference>
<dbReference type="Gene3D" id="1.10.10.10">
    <property type="entry name" value="Winged helix-like DNA-binding domain superfamily/Winged helix DNA-binding domain"/>
    <property type="match status" value="2"/>
</dbReference>
<protein>
    <recommendedName>
        <fullName evidence="5">RNA polymerase sigma factor</fullName>
    </recommendedName>
</protein>
<evidence type="ECO:0000256" key="1">
    <source>
        <dbReference type="ARBA" id="ARBA00023015"/>
    </source>
</evidence>
<dbReference type="InterPro" id="IPR000943">
    <property type="entry name" value="RNA_pol_sigma70"/>
</dbReference>
<dbReference type="CDD" id="cd06171">
    <property type="entry name" value="Sigma70_r4"/>
    <property type="match status" value="1"/>
</dbReference>
<dbReference type="InterPro" id="IPR050239">
    <property type="entry name" value="Sigma-70_RNA_pol_init_factors"/>
</dbReference>
<dbReference type="GO" id="GO:0003677">
    <property type="term" value="F:DNA binding"/>
    <property type="evidence" value="ECO:0007669"/>
    <property type="project" value="UniProtKB-KW"/>
</dbReference>
<dbReference type="InterPro" id="IPR009042">
    <property type="entry name" value="RNA_pol_sigma70_r1_2"/>
</dbReference>
<dbReference type="SUPFAM" id="SSF88946">
    <property type="entry name" value="Sigma2 domain of RNA polymerase sigma factors"/>
    <property type="match status" value="1"/>
</dbReference>
<dbReference type="InterPro" id="IPR013325">
    <property type="entry name" value="RNA_pol_sigma_r2"/>
</dbReference>
<evidence type="ECO:0000259" key="7">
    <source>
        <dbReference type="PROSITE" id="PS00716"/>
    </source>
</evidence>
<dbReference type="AlphaFoldDB" id="A0A4U8WA98"/>
<comment type="similarity">
    <text evidence="5">Belongs to the sigma-70 factor family.</text>
</comment>
<keyword evidence="4 5" id="KW-0804">Transcription</keyword>
<gene>
    <name evidence="8" type="primary">hrdB_3</name>
    <name evidence="8" type="ORF">NCTC10797_05519</name>
</gene>
<feature type="domain" description="RNA polymerase sigma-70" evidence="6">
    <location>
        <begin position="112"/>
        <end position="125"/>
    </location>
</feature>
<evidence type="ECO:0000256" key="4">
    <source>
        <dbReference type="ARBA" id="ARBA00023163"/>
    </source>
</evidence>
<keyword evidence="1 5" id="KW-0805">Transcription regulation</keyword>
<organism evidence="8 9">
    <name type="scientific">Nocardia cyriacigeorgica</name>
    <dbReference type="NCBI Taxonomy" id="135487"/>
    <lineage>
        <taxon>Bacteria</taxon>
        <taxon>Bacillati</taxon>
        <taxon>Actinomycetota</taxon>
        <taxon>Actinomycetes</taxon>
        <taxon>Mycobacteriales</taxon>
        <taxon>Nocardiaceae</taxon>
        <taxon>Nocardia</taxon>
    </lineage>
</organism>
<dbReference type="InterPro" id="IPR036388">
    <property type="entry name" value="WH-like_DNA-bd_sf"/>
</dbReference>
<keyword evidence="3 5" id="KW-0238">DNA-binding</keyword>
<accession>A0A4U8WA98</accession>
<dbReference type="PANTHER" id="PTHR30603">
    <property type="entry name" value="RNA POLYMERASE SIGMA FACTOR RPO"/>
    <property type="match status" value="1"/>
</dbReference>
<evidence type="ECO:0000259" key="6">
    <source>
        <dbReference type="PROSITE" id="PS00715"/>
    </source>
</evidence>
<evidence type="ECO:0000256" key="2">
    <source>
        <dbReference type="ARBA" id="ARBA00023082"/>
    </source>
</evidence>
<dbReference type="Pfam" id="PF04539">
    <property type="entry name" value="Sigma70_r3"/>
    <property type="match status" value="1"/>
</dbReference>
<dbReference type="Gene3D" id="1.10.601.10">
    <property type="entry name" value="RNA Polymerase Primary Sigma Factor"/>
    <property type="match status" value="2"/>
</dbReference>
<comment type="function">
    <text evidence="5">Sigma factors are initiation factors that promote the attachment of RNA polymerase to specific initiation sites and are then released.</text>
</comment>
<dbReference type="InterPro" id="IPR013324">
    <property type="entry name" value="RNA_pol_sigma_r3/r4-like"/>
</dbReference>
<sequence length="319" mass="34788">MTNRCLPSRRTTSPGLGTVSDDPIRDYLRTIGRTPLLSADEEVALAERIEAGVLAQQRLDESGDLPPAELRTLRRAVADGARAKEHMIQANLRLVVSIARRYPTNPGMSLLDLVQEGTFGLIRAIEKFDHRRGLKLSTYATWWIRQAIGRALADQGRTIRIPVHVVDVLNRVIRTQRTLSQQLGRDATAAEIAADLELTETHVTELLQQARDPISLHTPIGEDATEYGSLIPDTAPGPDELATAATVGAQLRAMLAALSDREAEVLTLRYGLDHAEPRSLAEIGAALGVSRERARQIEAKGLSKLRTPGRAKVMAGMLG</sequence>
<evidence type="ECO:0000256" key="5">
    <source>
        <dbReference type="RuleBase" id="RU362124"/>
    </source>
</evidence>
<dbReference type="Pfam" id="PF04542">
    <property type="entry name" value="Sigma70_r2"/>
    <property type="match status" value="1"/>
</dbReference>
<dbReference type="PANTHER" id="PTHR30603:SF59">
    <property type="entry name" value="RNA POLYMERASE PRINCIPAL SIGMA FACTOR HRDA"/>
    <property type="match status" value="1"/>
</dbReference>
<dbReference type="Pfam" id="PF00140">
    <property type="entry name" value="Sigma70_r1_2"/>
    <property type="match status" value="1"/>
</dbReference>
<feature type="domain" description="RNA polymerase sigma-70" evidence="7">
    <location>
        <begin position="279"/>
        <end position="305"/>
    </location>
</feature>
<dbReference type="Proteomes" id="UP000290439">
    <property type="component" value="Chromosome"/>
</dbReference>
<dbReference type="InterPro" id="IPR014284">
    <property type="entry name" value="RNA_pol_sigma-70_dom"/>
</dbReference>
<dbReference type="GO" id="GO:0006352">
    <property type="term" value="P:DNA-templated transcription initiation"/>
    <property type="evidence" value="ECO:0007669"/>
    <property type="project" value="InterPro"/>
</dbReference>
<reference evidence="8 9" key="1">
    <citation type="submission" date="2019-02" db="EMBL/GenBank/DDBJ databases">
        <authorList>
            <consortium name="Pathogen Informatics"/>
        </authorList>
    </citation>
    <scope>NUCLEOTIDE SEQUENCE [LARGE SCALE GENOMIC DNA]</scope>
    <source>
        <strain evidence="8 9">3012STDY6756504</strain>
    </source>
</reference>
<proteinExistence type="inferred from homology"/>
<evidence type="ECO:0000313" key="8">
    <source>
        <dbReference type="EMBL" id="VFB01695.1"/>
    </source>
</evidence>
<name>A0A4U8WA98_9NOCA</name>
<dbReference type="InterPro" id="IPR007624">
    <property type="entry name" value="RNA_pol_sigma70_r3"/>
</dbReference>
<dbReference type="SUPFAM" id="SSF88659">
    <property type="entry name" value="Sigma3 and sigma4 domains of RNA polymerase sigma factors"/>
    <property type="match status" value="2"/>
</dbReference>
<dbReference type="PRINTS" id="PR00046">
    <property type="entry name" value="SIGMA70FCT"/>
</dbReference>
<dbReference type="GO" id="GO:0016987">
    <property type="term" value="F:sigma factor activity"/>
    <property type="evidence" value="ECO:0007669"/>
    <property type="project" value="UniProtKB-KW"/>
</dbReference>
<dbReference type="InterPro" id="IPR007630">
    <property type="entry name" value="RNA_pol_sigma70_r4"/>
</dbReference>
<dbReference type="Pfam" id="PF04545">
    <property type="entry name" value="Sigma70_r4"/>
    <property type="match status" value="1"/>
</dbReference>
<keyword evidence="2 5" id="KW-0731">Sigma factor</keyword>
<evidence type="ECO:0000256" key="3">
    <source>
        <dbReference type="ARBA" id="ARBA00023125"/>
    </source>
</evidence>
<dbReference type="NCBIfam" id="TIGR02937">
    <property type="entry name" value="sigma70-ECF"/>
    <property type="match status" value="1"/>
</dbReference>
<dbReference type="EMBL" id="LR215973">
    <property type="protein sequence ID" value="VFB01695.1"/>
    <property type="molecule type" value="Genomic_DNA"/>
</dbReference>
<dbReference type="InterPro" id="IPR007627">
    <property type="entry name" value="RNA_pol_sigma70_r2"/>
</dbReference>
<evidence type="ECO:0000313" key="9">
    <source>
        <dbReference type="Proteomes" id="UP000290439"/>
    </source>
</evidence>
<dbReference type="PROSITE" id="PS00715">
    <property type="entry name" value="SIGMA70_1"/>
    <property type="match status" value="1"/>
</dbReference>